<comment type="similarity">
    <text evidence="1">Belongs to the MecA family.</text>
</comment>
<dbReference type="PANTHER" id="PTHR39161:SF2">
    <property type="entry name" value="ADAPTER PROTEIN MECA 2"/>
    <property type="match status" value="1"/>
</dbReference>
<dbReference type="EMBL" id="JAUSUC010000001">
    <property type="protein sequence ID" value="MDQ0213721.1"/>
    <property type="molecule type" value="Genomic_DNA"/>
</dbReference>
<evidence type="ECO:0000256" key="1">
    <source>
        <dbReference type="ARBA" id="ARBA00005397"/>
    </source>
</evidence>
<comment type="caution">
    <text evidence="3">The sequence shown here is derived from an EMBL/GenBank/DDBJ whole genome shotgun (WGS) entry which is preliminary data.</text>
</comment>
<dbReference type="Gene3D" id="3.30.70.1950">
    <property type="match status" value="1"/>
</dbReference>
<dbReference type="InterPro" id="IPR008681">
    <property type="entry name" value="Neg-reg_MecA"/>
</dbReference>
<gene>
    <name evidence="3" type="ORF">J2S13_000115</name>
</gene>
<dbReference type="AlphaFoldDB" id="A0AAJ1WJ31"/>
<proteinExistence type="inferred from homology"/>
<evidence type="ECO:0000313" key="3">
    <source>
        <dbReference type="EMBL" id="MDQ0213721.1"/>
    </source>
</evidence>
<keyword evidence="4" id="KW-1185">Reference proteome</keyword>
<dbReference type="InterPro" id="IPR038471">
    <property type="entry name" value="MecA_C_sf"/>
</dbReference>
<reference evidence="3" key="1">
    <citation type="submission" date="2023-07" db="EMBL/GenBank/DDBJ databases">
        <title>Genomic Encyclopedia of Type Strains, Phase IV (KMG-IV): sequencing the most valuable type-strain genomes for metagenomic binning, comparative biology and taxonomic classification.</title>
        <authorList>
            <person name="Goeker M."/>
        </authorList>
    </citation>
    <scope>NUCLEOTIDE SEQUENCE</scope>
    <source>
        <strain evidence="3">DSM 23947</strain>
    </source>
</reference>
<dbReference type="RefSeq" id="WP_307255708.1">
    <property type="nucleotide sequence ID" value="NZ_JAUSUC010000001.1"/>
</dbReference>
<protein>
    <submittedName>
        <fullName evidence="3">Adapter protein MecA 1/2</fullName>
    </submittedName>
</protein>
<sequence>MNIERLTCNSVKLFISFEELSEKGLFHERLLEDSFVFHQLFESLLDEIESKYDIQSDGAISIEIHSLTDDGVTFIFTLNENDVESDQELCVMHENLEGTESIYLFEQFDHLIYFIQDTSPNILNKLRASLYIKDYQYYLTVFFPSDAVRSIVEPLLLEYAKIANETIHLLKEYGKIIIEKQAFQKIRTYFVK</sequence>
<accession>A0AAJ1WJ31</accession>
<dbReference type="Pfam" id="PF05389">
    <property type="entry name" value="MecA"/>
    <property type="match status" value="1"/>
</dbReference>
<organism evidence="3 4">
    <name type="scientific">Oikeobacillus pervagus</name>
    <dbReference type="NCBI Taxonomy" id="1325931"/>
    <lineage>
        <taxon>Bacteria</taxon>
        <taxon>Bacillati</taxon>
        <taxon>Bacillota</taxon>
        <taxon>Bacilli</taxon>
        <taxon>Bacillales</taxon>
        <taxon>Bacillaceae</taxon>
        <taxon>Oikeobacillus</taxon>
    </lineage>
</organism>
<name>A0AAJ1WJ31_9BACI</name>
<dbReference type="Proteomes" id="UP001237207">
    <property type="component" value="Unassembled WGS sequence"/>
</dbReference>
<evidence type="ECO:0000313" key="4">
    <source>
        <dbReference type="Proteomes" id="UP001237207"/>
    </source>
</evidence>
<dbReference type="PANTHER" id="PTHR39161">
    <property type="entry name" value="ADAPTER PROTEIN MECA"/>
    <property type="match status" value="1"/>
</dbReference>
<comment type="subunit">
    <text evidence="2">Homodimer.</text>
</comment>
<evidence type="ECO:0000256" key="2">
    <source>
        <dbReference type="ARBA" id="ARBA00011738"/>
    </source>
</evidence>